<protein>
    <recommendedName>
        <fullName evidence="2">Trypsin-co-occurring domain-containing protein</fullName>
    </recommendedName>
</protein>
<sequence>MSEVQELVVKDENGEEFSIYIAPKEPYNEPDSEEGYRDNLPTVDLKKVHDTIRGYTTYAISAFRNLGSADVEKLTLKFSLKIGGKAGIPMLTEGSAESNFEIQVECKFPLKPSSTPQS</sequence>
<dbReference type="EMBL" id="QBML01000025">
    <property type="protein sequence ID" value="PZO38153.1"/>
    <property type="molecule type" value="Genomic_DNA"/>
</dbReference>
<dbReference type="Pfam" id="PF19493">
    <property type="entry name" value="Trypco1"/>
    <property type="match status" value="1"/>
</dbReference>
<name>A0A2W4VZ45_9CYAN</name>
<dbReference type="AlphaFoldDB" id="A0A2W4VZ45"/>
<proteinExistence type="predicted"/>
<reference evidence="3 4" key="1">
    <citation type="submission" date="2018-04" db="EMBL/GenBank/DDBJ databases">
        <authorList>
            <person name="Go L.Y."/>
            <person name="Mitchell J.A."/>
        </authorList>
    </citation>
    <scope>NUCLEOTIDE SEQUENCE [LARGE SCALE GENOMIC DNA]</scope>
    <source>
        <strain evidence="3">ULC066bin1</strain>
    </source>
</reference>
<evidence type="ECO:0000259" key="2">
    <source>
        <dbReference type="Pfam" id="PF19493"/>
    </source>
</evidence>
<dbReference type="NCBIfam" id="NF041216">
    <property type="entry name" value="CU044_2847_fam"/>
    <property type="match status" value="1"/>
</dbReference>
<dbReference type="InterPro" id="IPR045794">
    <property type="entry name" value="Trypco1"/>
</dbReference>
<reference evidence="3 4" key="2">
    <citation type="submission" date="2018-06" db="EMBL/GenBank/DDBJ databases">
        <title>Metagenomic assembly of (sub)arctic Cyanobacteria and their associated microbiome from non-axenic cultures.</title>
        <authorList>
            <person name="Baurain D."/>
        </authorList>
    </citation>
    <scope>NUCLEOTIDE SEQUENCE [LARGE SCALE GENOMIC DNA]</scope>
    <source>
        <strain evidence="3">ULC066bin1</strain>
    </source>
</reference>
<comment type="caution">
    <text evidence="3">The sequence shown here is derived from an EMBL/GenBank/DDBJ whole genome shotgun (WGS) entry which is preliminary data.</text>
</comment>
<evidence type="ECO:0000313" key="3">
    <source>
        <dbReference type="EMBL" id="PZO38153.1"/>
    </source>
</evidence>
<feature type="domain" description="Trypsin-co-occurring" evidence="2">
    <location>
        <begin position="13"/>
        <end position="108"/>
    </location>
</feature>
<evidence type="ECO:0000256" key="1">
    <source>
        <dbReference type="SAM" id="MobiDB-lite"/>
    </source>
</evidence>
<accession>A0A2W4VZ45</accession>
<organism evidence="3 4">
    <name type="scientific">Pseudanabaena frigida</name>
    <dbReference type="NCBI Taxonomy" id="945775"/>
    <lineage>
        <taxon>Bacteria</taxon>
        <taxon>Bacillati</taxon>
        <taxon>Cyanobacteriota</taxon>
        <taxon>Cyanophyceae</taxon>
        <taxon>Pseudanabaenales</taxon>
        <taxon>Pseudanabaenaceae</taxon>
        <taxon>Pseudanabaena</taxon>
    </lineage>
</organism>
<dbReference type="Proteomes" id="UP000249467">
    <property type="component" value="Unassembled WGS sequence"/>
</dbReference>
<evidence type="ECO:0000313" key="4">
    <source>
        <dbReference type="Proteomes" id="UP000249467"/>
    </source>
</evidence>
<gene>
    <name evidence="3" type="ORF">DCF19_16920</name>
</gene>
<feature type="region of interest" description="Disordered" evidence="1">
    <location>
        <begin position="20"/>
        <end position="39"/>
    </location>
</feature>